<accession>A0A366HND6</accession>
<dbReference type="AlphaFoldDB" id="A0A366HND6"/>
<evidence type="ECO:0000256" key="1">
    <source>
        <dbReference type="SAM" id="Phobius"/>
    </source>
</evidence>
<gene>
    <name evidence="2" type="ORF">DES53_1031</name>
</gene>
<keyword evidence="3" id="KW-1185">Reference proteome</keyword>
<dbReference type="EMBL" id="QNRR01000003">
    <property type="protein sequence ID" value="RBP45006.1"/>
    <property type="molecule type" value="Genomic_DNA"/>
</dbReference>
<sequence length="118" mass="13902">MNASSVGHAYLHAEYCERTESKIPFTDEVHTSWWQWLAWRSPFAFTMTDLCLVIAWLNHEIRGNRRHPSCLEFSNLIGNPELFEQHLGLAQRWGRLRRLRAEGVARERWNNSNARTHG</sequence>
<proteinExistence type="predicted"/>
<comment type="caution">
    <text evidence="2">The sequence shown here is derived from an EMBL/GenBank/DDBJ whole genome shotgun (WGS) entry which is preliminary data.</text>
</comment>
<keyword evidence="1" id="KW-1133">Transmembrane helix</keyword>
<name>A0A366HND6_9BACT</name>
<reference evidence="2 3" key="1">
    <citation type="submission" date="2018-06" db="EMBL/GenBank/DDBJ databases">
        <title>Genomic Encyclopedia of Type Strains, Phase IV (KMG-IV): sequencing the most valuable type-strain genomes for metagenomic binning, comparative biology and taxonomic classification.</title>
        <authorList>
            <person name="Goeker M."/>
        </authorList>
    </citation>
    <scope>NUCLEOTIDE SEQUENCE [LARGE SCALE GENOMIC DNA]</scope>
    <source>
        <strain evidence="2 3">DSM 25532</strain>
    </source>
</reference>
<organism evidence="2 3">
    <name type="scientific">Roseimicrobium gellanilyticum</name>
    <dbReference type="NCBI Taxonomy" id="748857"/>
    <lineage>
        <taxon>Bacteria</taxon>
        <taxon>Pseudomonadati</taxon>
        <taxon>Verrucomicrobiota</taxon>
        <taxon>Verrucomicrobiia</taxon>
        <taxon>Verrucomicrobiales</taxon>
        <taxon>Verrucomicrobiaceae</taxon>
        <taxon>Roseimicrobium</taxon>
    </lineage>
</organism>
<keyword evidence="1" id="KW-0472">Membrane</keyword>
<evidence type="ECO:0000313" key="3">
    <source>
        <dbReference type="Proteomes" id="UP000253426"/>
    </source>
</evidence>
<dbReference type="Proteomes" id="UP000253426">
    <property type="component" value="Unassembled WGS sequence"/>
</dbReference>
<keyword evidence="1" id="KW-0812">Transmembrane</keyword>
<feature type="transmembrane region" description="Helical" evidence="1">
    <location>
        <begin position="37"/>
        <end position="57"/>
    </location>
</feature>
<protein>
    <submittedName>
        <fullName evidence="2">Uncharacterized protein</fullName>
    </submittedName>
</protein>
<evidence type="ECO:0000313" key="2">
    <source>
        <dbReference type="EMBL" id="RBP45006.1"/>
    </source>
</evidence>
<dbReference type="RefSeq" id="WP_113958154.1">
    <property type="nucleotide sequence ID" value="NZ_QNRR01000003.1"/>
</dbReference>